<protein>
    <submittedName>
        <fullName evidence="2">Uncharacterized protein</fullName>
    </submittedName>
</protein>
<dbReference type="EMBL" id="AMZH03017899">
    <property type="protein sequence ID" value="RRT42356.1"/>
    <property type="molecule type" value="Genomic_DNA"/>
</dbReference>
<keyword evidence="1" id="KW-0472">Membrane</keyword>
<dbReference type="AlphaFoldDB" id="A0A426XS76"/>
<name>A0A426XS76_ENSVE</name>
<feature type="non-terminal residue" evidence="2">
    <location>
        <position position="1"/>
    </location>
</feature>
<keyword evidence="1" id="KW-0812">Transmembrane</keyword>
<dbReference type="Pfam" id="PF11833">
    <property type="entry name" value="CPP1-like"/>
    <property type="match status" value="1"/>
</dbReference>
<keyword evidence="1" id="KW-1133">Transmembrane helix</keyword>
<dbReference type="InterPro" id="IPR021788">
    <property type="entry name" value="CPP1-like"/>
</dbReference>
<comment type="caution">
    <text evidence="2">The sequence shown here is derived from an EMBL/GenBank/DDBJ whole genome shotgun (WGS) entry which is preliminary data.</text>
</comment>
<proteinExistence type="predicted"/>
<accession>A0A426XS76</accession>
<dbReference type="Proteomes" id="UP000287651">
    <property type="component" value="Unassembled WGS sequence"/>
</dbReference>
<feature type="transmembrane region" description="Helical" evidence="1">
    <location>
        <begin position="123"/>
        <end position="141"/>
    </location>
</feature>
<gene>
    <name evidence="2" type="ORF">B296_00057182</name>
</gene>
<organism evidence="2 3">
    <name type="scientific">Ensete ventricosum</name>
    <name type="common">Abyssinian banana</name>
    <name type="synonym">Musa ensete</name>
    <dbReference type="NCBI Taxonomy" id="4639"/>
    <lineage>
        <taxon>Eukaryota</taxon>
        <taxon>Viridiplantae</taxon>
        <taxon>Streptophyta</taxon>
        <taxon>Embryophyta</taxon>
        <taxon>Tracheophyta</taxon>
        <taxon>Spermatophyta</taxon>
        <taxon>Magnoliopsida</taxon>
        <taxon>Liliopsida</taxon>
        <taxon>Zingiberales</taxon>
        <taxon>Musaceae</taxon>
        <taxon>Ensete</taxon>
    </lineage>
</organism>
<sequence length="171" mass="19155">QLANMSVSCLSSNPPRISCCVTPIRASNSFYRSVSPLPCNQRFKDRITHLSSKDRKYGTSLTESYILRRPRITKKLVHASFGDKAEDSPYVTSMTFSVLHIYPPTSTKFLSPINADCSKSFRIGAFFASWLLGTFLMVSVMPPLLQGPRSLEVSTSLLSYILLWVSSTYLK</sequence>
<evidence type="ECO:0000313" key="2">
    <source>
        <dbReference type="EMBL" id="RRT42356.1"/>
    </source>
</evidence>
<evidence type="ECO:0000313" key="3">
    <source>
        <dbReference type="Proteomes" id="UP000287651"/>
    </source>
</evidence>
<reference evidence="2 3" key="1">
    <citation type="journal article" date="2014" name="Agronomy (Basel)">
        <title>A Draft Genome Sequence for Ensete ventricosum, the Drought-Tolerant Tree Against Hunger.</title>
        <authorList>
            <person name="Harrison J."/>
            <person name="Moore K.A."/>
            <person name="Paszkiewicz K."/>
            <person name="Jones T."/>
            <person name="Grant M."/>
            <person name="Ambacheew D."/>
            <person name="Muzemil S."/>
            <person name="Studholme D.J."/>
        </authorList>
    </citation>
    <scope>NUCLEOTIDE SEQUENCE [LARGE SCALE GENOMIC DNA]</scope>
</reference>
<evidence type="ECO:0000256" key="1">
    <source>
        <dbReference type="SAM" id="Phobius"/>
    </source>
</evidence>